<dbReference type="Proteomes" id="UP000249873">
    <property type="component" value="Chromosome"/>
</dbReference>
<feature type="transmembrane region" description="Helical" evidence="1">
    <location>
        <begin position="42"/>
        <end position="58"/>
    </location>
</feature>
<accession>A0A2Z4GI90</accession>
<dbReference type="PANTHER" id="PTHR28008:SF1">
    <property type="entry name" value="DOMAIN PROTEIN, PUTATIVE (AFU_ORTHOLOGUE AFUA_3G10980)-RELATED"/>
    <property type="match status" value="1"/>
</dbReference>
<evidence type="ECO:0000259" key="2">
    <source>
        <dbReference type="Pfam" id="PF04892"/>
    </source>
</evidence>
<proteinExistence type="predicted"/>
<feature type="transmembrane region" description="Helical" evidence="1">
    <location>
        <begin position="93"/>
        <end position="113"/>
    </location>
</feature>
<organism evidence="3 4">
    <name type="scientific">Arcticibacterium luteifluviistationis</name>
    <dbReference type="NCBI Taxonomy" id="1784714"/>
    <lineage>
        <taxon>Bacteria</taxon>
        <taxon>Pseudomonadati</taxon>
        <taxon>Bacteroidota</taxon>
        <taxon>Cytophagia</taxon>
        <taxon>Cytophagales</taxon>
        <taxon>Leadbetterellaceae</taxon>
        <taxon>Arcticibacterium</taxon>
    </lineage>
</organism>
<keyword evidence="4" id="KW-1185">Reference proteome</keyword>
<gene>
    <name evidence="3" type="ORF">DJ013_21805</name>
</gene>
<dbReference type="AlphaFoldDB" id="A0A2Z4GI90"/>
<feature type="transmembrane region" description="Helical" evidence="1">
    <location>
        <begin position="65"/>
        <end position="87"/>
    </location>
</feature>
<reference evidence="3 4" key="1">
    <citation type="submission" date="2018-05" db="EMBL/GenBank/DDBJ databases">
        <title>Complete genome sequence of Arcticibacterium luteifluviistationis SM1504T, a cytophagaceae bacterium isolated from Arctic surface seawater.</title>
        <authorList>
            <person name="Li Y."/>
            <person name="Qin Q.-L."/>
        </authorList>
    </citation>
    <scope>NUCLEOTIDE SEQUENCE [LARGE SCALE GENOMIC DNA]</scope>
    <source>
        <strain evidence="3 4">SM1504</strain>
    </source>
</reference>
<keyword evidence="1" id="KW-0472">Membrane</keyword>
<protein>
    <recommendedName>
        <fullName evidence="2">VanZ-like domain-containing protein</fullName>
    </recommendedName>
</protein>
<dbReference type="RefSeq" id="WP_111374042.1">
    <property type="nucleotide sequence ID" value="NZ_CP029480.1"/>
</dbReference>
<dbReference type="PANTHER" id="PTHR28008">
    <property type="entry name" value="DOMAIN PROTEIN, PUTATIVE (AFU_ORTHOLOGUE AFUA_3G10980)-RELATED"/>
    <property type="match status" value="1"/>
</dbReference>
<dbReference type="Pfam" id="PF04892">
    <property type="entry name" value="VanZ"/>
    <property type="match status" value="1"/>
</dbReference>
<dbReference type="KEGG" id="als:DJ013_21805"/>
<dbReference type="OrthoDB" id="1524985at2"/>
<evidence type="ECO:0000313" key="3">
    <source>
        <dbReference type="EMBL" id="AWW00676.1"/>
    </source>
</evidence>
<dbReference type="EMBL" id="CP029480">
    <property type="protein sequence ID" value="AWW00676.1"/>
    <property type="molecule type" value="Genomic_DNA"/>
</dbReference>
<dbReference type="InterPro" id="IPR006976">
    <property type="entry name" value="VanZ-like"/>
</dbReference>
<keyword evidence="1" id="KW-1133">Transmembrane helix</keyword>
<keyword evidence="1" id="KW-0812">Transmembrane</keyword>
<name>A0A2Z4GI90_9BACT</name>
<sequence>MIDRIIRFFEKPYLAVLYSLFILALCSMPSENLPGEDINDKLAHFVAFAGISFLWMWVSQGYLKVIVLSALFGLIIEFIQGALPASFHRSYDLMDALADGVGVLIGVGLYYIAFKLLGIKKES</sequence>
<evidence type="ECO:0000313" key="4">
    <source>
        <dbReference type="Proteomes" id="UP000249873"/>
    </source>
</evidence>
<feature type="transmembrane region" description="Helical" evidence="1">
    <location>
        <begin position="12"/>
        <end position="30"/>
    </location>
</feature>
<evidence type="ECO:0000256" key="1">
    <source>
        <dbReference type="SAM" id="Phobius"/>
    </source>
</evidence>
<feature type="domain" description="VanZ-like" evidence="2">
    <location>
        <begin position="40"/>
        <end position="113"/>
    </location>
</feature>